<evidence type="ECO:0008006" key="6">
    <source>
        <dbReference type="Google" id="ProtNLM"/>
    </source>
</evidence>
<organism evidence="3 4">
    <name type="scientific">Parabacteroides acidifaciens</name>
    <dbReference type="NCBI Taxonomy" id="2290935"/>
    <lineage>
        <taxon>Bacteria</taxon>
        <taxon>Pseudomonadati</taxon>
        <taxon>Bacteroidota</taxon>
        <taxon>Bacteroidia</taxon>
        <taxon>Bacteroidales</taxon>
        <taxon>Tannerellaceae</taxon>
        <taxon>Parabacteroides</taxon>
    </lineage>
</organism>
<gene>
    <name evidence="3" type="ORF">DWU89_19725</name>
    <name evidence="2" type="ORF">H8784_19220</name>
</gene>
<accession>A0A3D8H8V7</accession>
<evidence type="ECO:0000313" key="5">
    <source>
        <dbReference type="Proteomes" id="UP000629596"/>
    </source>
</evidence>
<dbReference type="Proteomes" id="UP000629596">
    <property type="component" value="Unassembled WGS sequence"/>
</dbReference>
<dbReference type="EMBL" id="QREV01000087">
    <property type="protein sequence ID" value="RDU47413.1"/>
    <property type="molecule type" value="Genomic_DNA"/>
</dbReference>
<sequence>MKANMKKAFAALLCMMMCLSLYAQDKSGSVVGKWSYSAPDAPYGYQEGTCQFKENGGKLSAVFTISGSEMTVGEIKKENETYKCEFYVDGTDVYLTFRQVDKNKLSGNADAGGMEIPVVFTKTANADSAK</sequence>
<name>A0A3D8H8V7_9BACT</name>
<evidence type="ECO:0000313" key="3">
    <source>
        <dbReference type="EMBL" id="RDU47413.1"/>
    </source>
</evidence>
<feature type="chain" id="PRO_5017636764" description="Lipocalin-like domain-containing protein" evidence="1">
    <location>
        <begin position="24"/>
        <end position="130"/>
    </location>
</feature>
<reference evidence="2 5" key="2">
    <citation type="submission" date="2020-08" db="EMBL/GenBank/DDBJ databases">
        <title>Genome public.</title>
        <authorList>
            <person name="Liu C."/>
            <person name="Sun Q."/>
        </authorList>
    </citation>
    <scope>NUCLEOTIDE SEQUENCE [LARGE SCALE GENOMIC DNA]</scope>
    <source>
        <strain evidence="2 5">426_9</strain>
    </source>
</reference>
<evidence type="ECO:0000256" key="1">
    <source>
        <dbReference type="SAM" id="SignalP"/>
    </source>
</evidence>
<feature type="signal peptide" evidence="1">
    <location>
        <begin position="1"/>
        <end position="23"/>
    </location>
</feature>
<protein>
    <recommendedName>
        <fullName evidence="6">Lipocalin-like domain-containing protein</fullName>
    </recommendedName>
</protein>
<reference evidence="3 4" key="1">
    <citation type="submission" date="2018-07" db="EMBL/GenBank/DDBJ databases">
        <title>Parabacteroides acidifaciens nov. sp., isolated from human feces.</title>
        <authorList>
            <person name="Wang Y.J."/>
        </authorList>
    </citation>
    <scope>NUCLEOTIDE SEQUENCE [LARGE SCALE GENOMIC DNA]</scope>
    <source>
        <strain evidence="3 4">426-9</strain>
    </source>
</reference>
<dbReference type="EMBL" id="JACRTI010000087">
    <property type="protein sequence ID" value="MBC8603842.1"/>
    <property type="molecule type" value="Genomic_DNA"/>
</dbReference>
<proteinExistence type="predicted"/>
<evidence type="ECO:0000313" key="4">
    <source>
        <dbReference type="Proteomes" id="UP000256321"/>
    </source>
</evidence>
<keyword evidence="1" id="KW-0732">Signal</keyword>
<evidence type="ECO:0000313" key="2">
    <source>
        <dbReference type="EMBL" id="MBC8603842.1"/>
    </source>
</evidence>
<dbReference type="Proteomes" id="UP000256321">
    <property type="component" value="Unassembled WGS sequence"/>
</dbReference>
<dbReference type="AlphaFoldDB" id="A0A3D8H8V7"/>
<comment type="caution">
    <text evidence="3">The sequence shown here is derived from an EMBL/GenBank/DDBJ whole genome shotgun (WGS) entry which is preliminary data.</text>
</comment>
<keyword evidence="5" id="KW-1185">Reference proteome</keyword>